<dbReference type="Gene3D" id="1.10.1420.10">
    <property type="match status" value="1"/>
</dbReference>
<evidence type="ECO:0000313" key="6">
    <source>
        <dbReference type="EMBL" id="PQJ79756.1"/>
    </source>
</evidence>
<keyword evidence="4" id="KW-0812">Transmembrane</keyword>
<dbReference type="RefSeq" id="WP_105016352.1">
    <property type="nucleotide sequence ID" value="NZ_MSCN01000001.1"/>
</dbReference>
<keyword evidence="1" id="KW-0547">Nucleotide-binding</keyword>
<evidence type="ECO:0000256" key="4">
    <source>
        <dbReference type="SAM" id="Phobius"/>
    </source>
</evidence>
<keyword evidence="4" id="KW-0472">Membrane</keyword>
<dbReference type="EMBL" id="MSCN01000001">
    <property type="protein sequence ID" value="PQJ79756.1"/>
    <property type="molecule type" value="Genomic_DNA"/>
</dbReference>
<evidence type="ECO:0000256" key="1">
    <source>
        <dbReference type="ARBA" id="ARBA00022741"/>
    </source>
</evidence>
<reference evidence="6 7" key="1">
    <citation type="submission" date="2016-12" db="EMBL/GenBank/DDBJ databases">
        <title>Trade-off between light-utilization and light-protection in marine flavobacteria.</title>
        <authorList>
            <person name="Kumagai Y."/>
            <person name="Yoshizawa S."/>
            <person name="Kogure K."/>
            <person name="Iwasaki W."/>
        </authorList>
    </citation>
    <scope>NUCLEOTIDE SEQUENCE [LARGE SCALE GENOMIC DNA]</scope>
    <source>
        <strain evidence="6 7">NBRC 108759</strain>
    </source>
</reference>
<dbReference type="PANTHER" id="PTHR11361:SF99">
    <property type="entry name" value="DNA MISMATCH REPAIR PROTEIN"/>
    <property type="match status" value="1"/>
</dbReference>
<comment type="caution">
    <text evidence="6">The sequence shown here is derived from an EMBL/GenBank/DDBJ whole genome shotgun (WGS) entry which is preliminary data.</text>
</comment>
<dbReference type="InterPro" id="IPR045076">
    <property type="entry name" value="MutS"/>
</dbReference>
<dbReference type="Gene3D" id="3.40.50.300">
    <property type="entry name" value="P-loop containing nucleotide triphosphate hydrolases"/>
    <property type="match status" value="1"/>
</dbReference>
<accession>A0A2S7WQN6</accession>
<dbReference type="Proteomes" id="UP000238882">
    <property type="component" value="Unassembled WGS sequence"/>
</dbReference>
<feature type="domain" description="DNA mismatch repair proteins mutS family" evidence="5">
    <location>
        <begin position="415"/>
        <end position="591"/>
    </location>
</feature>
<dbReference type="SUPFAM" id="SSF48334">
    <property type="entry name" value="DNA repair protein MutS, domain III"/>
    <property type="match status" value="1"/>
</dbReference>
<dbReference type="AlphaFoldDB" id="A0A2S7WQN6"/>
<dbReference type="GO" id="GO:0140664">
    <property type="term" value="F:ATP-dependent DNA damage sensor activity"/>
    <property type="evidence" value="ECO:0007669"/>
    <property type="project" value="InterPro"/>
</dbReference>
<evidence type="ECO:0000259" key="5">
    <source>
        <dbReference type="SMART" id="SM00534"/>
    </source>
</evidence>
<dbReference type="InterPro" id="IPR027417">
    <property type="entry name" value="P-loop_NTPase"/>
</dbReference>
<evidence type="ECO:0000256" key="3">
    <source>
        <dbReference type="ARBA" id="ARBA00023125"/>
    </source>
</evidence>
<name>A0A2S7WQN6_9FLAO</name>
<feature type="transmembrane region" description="Helical" evidence="4">
    <location>
        <begin position="212"/>
        <end position="245"/>
    </location>
</feature>
<keyword evidence="3" id="KW-0238">DNA-binding</keyword>
<dbReference type="Pfam" id="PF00488">
    <property type="entry name" value="MutS_V"/>
    <property type="match status" value="1"/>
</dbReference>
<dbReference type="OrthoDB" id="9802448at2"/>
<evidence type="ECO:0000256" key="2">
    <source>
        <dbReference type="ARBA" id="ARBA00022840"/>
    </source>
</evidence>
<dbReference type="SMART" id="SM00534">
    <property type="entry name" value="MUTSac"/>
    <property type="match status" value="1"/>
</dbReference>
<evidence type="ECO:0000313" key="7">
    <source>
        <dbReference type="Proteomes" id="UP000238882"/>
    </source>
</evidence>
<protein>
    <submittedName>
        <fullName evidence="6">DNA mismatch repair protein MutS</fullName>
    </submittedName>
</protein>
<dbReference type="GO" id="GO:0005524">
    <property type="term" value="F:ATP binding"/>
    <property type="evidence" value="ECO:0007669"/>
    <property type="project" value="UniProtKB-KW"/>
</dbReference>
<dbReference type="InterPro" id="IPR000432">
    <property type="entry name" value="DNA_mismatch_repair_MutS_C"/>
</dbReference>
<sequence>MKNPIDFYTSQKSELEKEATRLKNNLINLGIFRFAVFLVTSFLIYLTFDKYPDVFIITFLGITLFSFLVFKYIKLKREKAIVDAKIEMNTTEISVLNGDFHQLDAGSEFINPLHFYSNDIDLFGRGSFFQYINRTTTSDGKTALAKLLTENKTEAILEKQKAVNELSKKVKWRQHFSALASLVTVKNKSNSIVKWIVNYTTVLPSFLPKIQFVFSFISLILIGLVSFGFLSFSFLTTWFFIGLFMTGKFLKKTNHLYSETDKVRETFKQYHQLLNEIENEQFSCEHLVENQKIIQSEEKKASQIFAAFSKILDAFDNRNNIIIAVLGNGLFLWEIANACKVEKWIKTYKHTVENWFDVVAYFDAQNSLANFKFNHPTFVFPVITTSKKIIKATNLGHPLLNSSKRIDNNFTINAAHFFIITGANMAGKSTFLRTVSFSIVMANCGLPVCAEHFEYLPIKLITSMRTTDSLTEDESYFYSELKRLKFIVDEIDEDTLGKEYFIILDEILKGTNSKDKAIGSKKFVKKLTKSKSTGIIATHDVSLCELENEFEKIKNYYFDAEIHNNELHFDYTLKTGICKNMNASFLLKKMEIVD</sequence>
<keyword evidence="2" id="KW-0067">ATP-binding</keyword>
<gene>
    <name evidence="6" type="ORF">BTO18_11480</name>
</gene>
<feature type="transmembrane region" description="Helical" evidence="4">
    <location>
        <begin position="54"/>
        <end position="73"/>
    </location>
</feature>
<organism evidence="6 7">
    <name type="scientific">Polaribacter porphyrae</name>
    <dbReference type="NCBI Taxonomy" id="1137780"/>
    <lineage>
        <taxon>Bacteria</taxon>
        <taxon>Pseudomonadati</taxon>
        <taxon>Bacteroidota</taxon>
        <taxon>Flavobacteriia</taxon>
        <taxon>Flavobacteriales</taxon>
        <taxon>Flavobacteriaceae</taxon>
    </lineage>
</organism>
<keyword evidence="4" id="KW-1133">Transmembrane helix</keyword>
<dbReference type="SUPFAM" id="SSF52540">
    <property type="entry name" value="P-loop containing nucleoside triphosphate hydrolases"/>
    <property type="match status" value="1"/>
</dbReference>
<feature type="transmembrane region" description="Helical" evidence="4">
    <location>
        <begin position="26"/>
        <end position="48"/>
    </location>
</feature>
<dbReference type="InterPro" id="IPR036187">
    <property type="entry name" value="DNA_mismatch_repair_MutS_sf"/>
</dbReference>
<dbReference type="PANTHER" id="PTHR11361">
    <property type="entry name" value="DNA MISMATCH REPAIR PROTEIN MUTS FAMILY MEMBER"/>
    <property type="match status" value="1"/>
</dbReference>
<dbReference type="GO" id="GO:0030983">
    <property type="term" value="F:mismatched DNA binding"/>
    <property type="evidence" value="ECO:0007669"/>
    <property type="project" value="InterPro"/>
</dbReference>
<dbReference type="GO" id="GO:0005829">
    <property type="term" value="C:cytosol"/>
    <property type="evidence" value="ECO:0007669"/>
    <property type="project" value="TreeGrafter"/>
</dbReference>
<keyword evidence="7" id="KW-1185">Reference proteome</keyword>
<proteinExistence type="predicted"/>
<dbReference type="GO" id="GO:0006298">
    <property type="term" value="P:mismatch repair"/>
    <property type="evidence" value="ECO:0007669"/>
    <property type="project" value="InterPro"/>
</dbReference>